<name>A0A0B7ADP7_9EUPU</name>
<sequence length="53" mass="5923">TQCPPADTSVVWTVLNVPTADTSTVWTVLNVLQQTHTFCNSTHCPLLLYQTYL</sequence>
<reference evidence="1" key="1">
    <citation type="submission" date="2014-12" db="EMBL/GenBank/DDBJ databases">
        <title>Insight into the proteome of Arion vulgaris.</title>
        <authorList>
            <person name="Aradska J."/>
            <person name="Bulat T."/>
            <person name="Smidak R."/>
            <person name="Sarate P."/>
            <person name="Gangsoo J."/>
            <person name="Sialana F."/>
            <person name="Bilban M."/>
            <person name="Lubec G."/>
        </authorList>
    </citation>
    <scope>NUCLEOTIDE SEQUENCE</scope>
    <source>
        <tissue evidence="1">Skin</tissue>
    </source>
</reference>
<proteinExistence type="predicted"/>
<dbReference type="AlphaFoldDB" id="A0A0B7ADP7"/>
<feature type="non-terminal residue" evidence="1">
    <location>
        <position position="1"/>
    </location>
</feature>
<organism evidence="1">
    <name type="scientific">Arion vulgaris</name>
    <dbReference type="NCBI Taxonomy" id="1028688"/>
    <lineage>
        <taxon>Eukaryota</taxon>
        <taxon>Metazoa</taxon>
        <taxon>Spiralia</taxon>
        <taxon>Lophotrochozoa</taxon>
        <taxon>Mollusca</taxon>
        <taxon>Gastropoda</taxon>
        <taxon>Heterobranchia</taxon>
        <taxon>Euthyneura</taxon>
        <taxon>Panpulmonata</taxon>
        <taxon>Eupulmonata</taxon>
        <taxon>Stylommatophora</taxon>
        <taxon>Helicina</taxon>
        <taxon>Arionoidea</taxon>
        <taxon>Arionidae</taxon>
        <taxon>Arion</taxon>
    </lineage>
</organism>
<evidence type="ECO:0000313" key="1">
    <source>
        <dbReference type="EMBL" id="CEK79124.1"/>
    </source>
</evidence>
<dbReference type="EMBL" id="HACG01032259">
    <property type="protein sequence ID" value="CEK79124.1"/>
    <property type="molecule type" value="Transcribed_RNA"/>
</dbReference>
<accession>A0A0B7ADP7</accession>
<protein>
    <submittedName>
        <fullName evidence="1">Uncharacterized protein</fullName>
    </submittedName>
</protein>
<gene>
    <name evidence="1" type="primary">ORF113727</name>
</gene>